<dbReference type="GO" id="GO:0030246">
    <property type="term" value="F:carbohydrate binding"/>
    <property type="evidence" value="ECO:0007669"/>
    <property type="project" value="InterPro"/>
</dbReference>
<dbReference type="Gene3D" id="2.70.98.10">
    <property type="match status" value="1"/>
</dbReference>
<proteinExistence type="inferred from homology"/>
<dbReference type="CDD" id="cd09020">
    <property type="entry name" value="D-hex-6-P-epi_like"/>
    <property type="match status" value="1"/>
</dbReference>
<dbReference type="InterPro" id="IPR008183">
    <property type="entry name" value="Aldose_1/G6P_1-epimerase"/>
</dbReference>
<comment type="caution">
    <text evidence="5">The sequence shown here is derived from an EMBL/GenBank/DDBJ whole genome shotgun (WGS) entry which is preliminary data.</text>
</comment>
<name>A0A4V3I990_9MICO</name>
<dbReference type="InterPro" id="IPR011013">
    <property type="entry name" value="Gal_mutarotase_sf_dom"/>
</dbReference>
<dbReference type="SUPFAM" id="SSF74650">
    <property type="entry name" value="Galactose mutarotase-like"/>
    <property type="match status" value="1"/>
</dbReference>
<dbReference type="InterPro" id="IPR025532">
    <property type="entry name" value="G6P_1-epimerase"/>
</dbReference>
<reference evidence="5 6" key="1">
    <citation type="submission" date="2019-03" db="EMBL/GenBank/DDBJ databases">
        <title>Genomics of glacier-inhabiting Cryobacterium strains.</title>
        <authorList>
            <person name="Liu Q."/>
            <person name="Xin Y.-H."/>
        </authorList>
    </citation>
    <scope>NUCLEOTIDE SEQUENCE [LARGE SCALE GENOMIC DNA]</scope>
    <source>
        <strain evidence="5 6">Hh34</strain>
    </source>
</reference>
<dbReference type="Proteomes" id="UP000297963">
    <property type="component" value="Unassembled WGS sequence"/>
</dbReference>
<evidence type="ECO:0000256" key="2">
    <source>
        <dbReference type="ARBA" id="ARBA00005866"/>
    </source>
</evidence>
<dbReference type="AlphaFoldDB" id="A0A4V3I990"/>
<evidence type="ECO:0000313" key="5">
    <source>
        <dbReference type="EMBL" id="TFB78618.1"/>
    </source>
</evidence>
<comment type="catalytic activity">
    <reaction evidence="1">
        <text>alpha-D-glucose 6-phosphate = beta-D-glucose 6-phosphate</text>
        <dbReference type="Rhea" id="RHEA:16249"/>
        <dbReference type="ChEBI" id="CHEBI:58225"/>
        <dbReference type="ChEBI" id="CHEBI:58247"/>
        <dbReference type="EC" id="5.1.3.15"/>
    </reaction>
</comment>
<dbReference type="GO" id="GO:0047938">
    <property type="term" value="F:glucose-6-phosphate 1-epimerase activity"/>
    <property type="evidence" value="ECO:0007669"/>
    <property type="project" value="UniProtKB-EC"/>
</dbReference>
<dbReference type="PANTHER" id="PTHR11122">
    <property type="entry name" value="APOSPORY-ASSOCIATED PROTEIN C-RELATED"/>
    <property type="match status" value="1"/>
</dbReference>
<dbReference type="GO" id="GO:0005975">
    <property type="term" value="P:carbohydrate metabolic process"/>
    <property type="evidence" value="ECO:0007669"/>
    <property type="project" value="InterPro"/>
</dbReference>
<evidence type="ECO:0000256" key="1">
    <source>
        <dbReference type="ARBA" id="ARBA00001096"/>
    </source>
</evidence>
<sequence>MQSGGYGLASINPLVVPVFTHDRMISCRGVSLAIDMLLLAEHWCNNHVWLLWRLGRRAIACRDAVRRTAARDQTQSTALPSSETFEGMMRLKKKTPSAPTPSAQLGRDQHGLLELTVEALGACATIYLHGAHVTSWKPSAAAPDVLWMSETTSFDGITPLRGGIPVCFPWFGTPSEDTFAPQHGFARQSAWDYLGSNLSSESVTAVFQLASRADDRSSHWPHSFTATYSVTVGRELQLSLKVTNTGLQAFSFEEMLHTYFAIRDLRAVSFHGLEGAPFISAAPADLRRSGPTIVGDEISRVYQGLTDPVTISDAGRNTRITSNGLSSVLWNPGARIAREFDDFQDDGWKKMVCFESGNIRESTQTLGPGASHVLNVTISVDR</sequence>
<keyword evidence="4" id="KW-0413">Isomerase</keyword>
<dbReference type="EC" id="5.1.3.15" evidence="3"/>
<gene>
    <name evidence="5" type="ORF">E3O11_17230</name>
</gene>
<dbReference type="EMBL" id="SOFE01000036">
    <property type="protein sequence ID" value="TFB78618.1"/>
    <property type="molecule type" value="Genomic_DNA"/>
</dbReference>
<dbReference type="PANTHER" id="PTHR11122:SF13">
    <property type="entry name" value="GLUCOSE-6-PHOSPHATE 1-EPIMERASE"/>
    <property type="match status" value="1"/>
</dbReference>
<evidence type="ECO:0000256" key="3">
    <source>
        <dbReference type="ARBA" id="ARBA00012083"/>
    </source>
</evidence>
<dbReference type="Pfam" id="PF01263">
    <property type="entry name" value="Aldose_epim"/>
    <property type="match status" value="1"/>
</dbReference>
<accession>A0A4V3I990</accession>
<comment type="similarity">
    <text evidence="2">Belongs to the glucose-6-phosphate 1-epimerase family.</text>
</comment>
<organism evidence="5 6">
    <name type="scientific">Cryobacterium levicorallinum</name>
    <dbReference type="NCBI Taxonomy" id="995038"/>
    <lineage>
        <taxon>Bacteria</taxon>
        <taxon>Bacillati</taxon>
        <taxon>Actinomycetota</taxon>
        <taxon>Actinomycetes</taxon>
        <taxon>Micrococcales</taxon>
        <taxon>Microbacteriaceae</taxon>
        <taxon>Cryobacterium</taxon>
    </lineage>
</organism>
<evidence type="ECO:0000313" key="6">
    <source>
        <dbReference type="Proteomes" id="UP000297963"/>
    </source>
</evidence>
<dbReference type="InterPro" id="IPR014718">
    <property type="entry name" value="GH-type_carb-bd"/>
</dbReference>
<protein>
    <recommendedName>
        <fullName evidence="3">glucose-6-phosphate 1-epimerase</fullName>
        <ecNumber evidence="3">5.1.3.15</ecNumber>
    </recommendedName>
</protein>
<evidence type="ECO:0000256" key="4">
    <source>
        <dbReference type="ARBA" id="ARBA00023235"/>
    </source>
</evidence>